<organism evidence="1 2">
    <name type="scientific">Saprolegnia parasitica (strain CBS 223.65)</name>
    <dbReference type="NCBI Taxonomy" id="695850"/>
    <lineage>
        <taxon>Eukaryota</taxon>
        <taxon>Sar</taxon>
        <taxon>Stramenopiles</taxon>
        <taxon>Oomycota</taxon>
        <taxon>Saprolegniomycetes</taxon>
        <taxon>Saprolegniales</taxon>
        <taxon>Saprolegniaceae</taxon>
        <taxon>Saprolegnia</taxon>
    </lineage>
</organism>
<dbReference type="VEuPathDB" id="FungiDB:SPRG_13224"/>
<name>A0A067BS54_SAPPC</name>
<keyword evidence="2" id="KW-1185">Reference proteome</keyword>
<dbReference type="GeneID" id="24135122"/>
<dbReference type="EMBL" id="KK583290">
    <property type="protein sequence ID" value="KDO21334.1"/>
    <property type="molecule type" value="Genomic_DNA"/>
</dbReference>
<dbReference type="AlphaFoldDB" id="A0A067BS54"/>
<gene>
    <name evidence="1" type="ORF">SPRG_13224</name>
</gene>
<sequence>MHLSALVGPLFFHLSANPNSAFVASRVVLASLDVFVCSVLPPYEMPDTDRAARIHANIDSIATTLHEVLSQLADGLDAPSSPASASVLCETIMALPDASKRMPSTLRRIVTVTALVQWLQDSATIYFS</sequence>
<evidence type="ECO:0000313" key="2">
    <source>
        <dbReference type="Proteomes" id="UP000030745"/>
    </source>
</evidence>
<reference evidence="1 2" key="1">
    <citation type="journal article" date="2013" name="PLoS Genet.">
        <title>Distinctive expansion of potential virulence genes in the genome of the oomycete fish pathogen Saprolegnia parasitica.</title>
        <authorList>
            <person name="Jiang R.H."/>
            <person name="de Bruijn I."/>
            <person name="Haas B.J."/>
            <person name="Belmonte R."/>
            <person name="Lobach L."/>
            <person name="Christie J."/>
            <person name="van den Ackerveken G."/>
            <person name="Bottin A."/>
            <person name="Bulone V."/>
            <person name="Diaz-Moreno S.M."/>
            <person name="Dumas B."/>
            <person name="Fan L."/>
            <person name="Gaulin E."/>
            <person name="Govers F."/>
            <person name="Grenville-Briggs L.J."/>
            <person name="Horner N.R."/>
            <person name="Levin J.Z."/>
            <person name="Mammella M."/>
            <person name="Meijer H.J."/>
            <person name="Morris P."/>
            <person name="Nusbaum C."/>
            <person name="Oome S."/>
            <person name="Phillips A.J."/>
            <person name="van Rooyen D."/>
            <person name="Rzeszutek E."/>
            <person name="Saraiva M."/>
            <person name="Secombes C.J."/>
            <person name="Seidl M.F."/>
            <person name="Snel B."/>
            <person name="Stassen J.H."/>
            <person name="Sykes S."/>
            <person name="Tripathy S."/>
            <person name="van den Berg H."/>
            <person name="Vega-Arreguin J.C."/>
            <person name="Wawra S."/>
            <person name="Young S.K."/>
            <person name="Zeng Q."/>
            <person name="Dieguez-Uribeondo J."/>
            <person name="Russ C."/>
            <person name="Tyler B.M."/>
            <person name="van West P."/>
        </authorList>
    </citation>
    <scope>NUCLEOTIDE SEQUENCE [LARGE SCALE GENOMIC DNA]</scope>
    <source>
        <strain evidence="1 2">CBS 223.65</strain>
    </source>
</reference>
<proteinExistence type="predicted"/>
<dbReference type="Proteomes" id="UP000030745">
    <property type="component" value="Unassembled WGS sequence"/>
</dbReference>
<dbReference type="KEGG" id="spar:SPRG_13224"/>
<accession>A0A067BS54</accession>
<evidence type="ECO:0000313" key="1">
    <source>
        <dbReference type="EMBL" id="KDO21334.1"/>
    </source>
</evidence>
<protein>
    <submittedName>
        <fullName evidence="1">Uncharacterized protein</fullName>
    </submittedName>
</protein>
<dbReference type="RefSeq" id="XP_012207988.1">
    <property type="nucleotide sequence ID" value="XM_012352598.1"/>
</dbReference>